<accession>A0A849CKK1</accession>
<reference evidence="5 6" key="1">
    <citation type="submission" date="2020-05" db="EMBL/GenBank/DDBJ databases">
        <title>MicrobeNet Type strains.</title>
        <authorList>
            <person name="Nicholson A.C."/>
        </authorList>
    </citation>
    <scope>NUCLEOTIDE SEQUENCE [LARGE SCALE GENOMIC DNA]</scope>
    <source>
        <strain evidence="5 6">JCM 3224</strain>
    </source>
</reference>
<dbReference type="SMART" id="SM00342">
    <property type="entry name" value="HTH_ARAC"/>
    <property type="match status" value="1"/>
</dbReference>
<dbReference type="EMBL" id="JABELX010000023">
    <property type="protein sequence ID" value="NNH75571.1"/>
    <property type="molecule type" value="Genomic_DNA"/>
</dbReference>
<feature type="domain" description="HTH araC/xylS-type" evidence="4">
    <location>
        <begin position="213"/>
        <end position="314"/>
    </location>
</feature>
<keyword evidence="6" id="KW-1185">Reference proteome</keyword>
<dbReference type="GO" id="GO:0043565">
    <property type="term" value="F:sequence-specific DNA binding"/>
    <property type="evidence" value="ECO:0007669"/>
    <property type="project" value="InterPro"/>
</dbReference>
<dbReference type="InterPro" id="IPR018060">
    <property type="entry name" value="HTH_AraC"/>
</dbReference>
<proteinExistence type="predicted"/>
<dbReference type="PROSITE" id="PS00041">
    <property type="entry name" value="HTH_ARAC_FAMILY_1"/>
    <property type="match status" value="1"/>
</dbReference>
<gene>
    <name evidence="5" type="ORF">HLB23_37950</name>
</gene>
<evidence type="ECO:0000256" key="3">
    <source>
        <dbReference type="ARBA" id="ARBA00023163"/>
    </source>
</evidence>
<keyword evidence="1" id="KW-0805">Transcription regulation</keyword>
<organism evidence="5 6">
    <name type="scientific">Nocardia uniformis</name>
    <dbReference type="NCBI Taxonomy" id="53432"/>
    <lineage>
        <taxon>Bacteria</taxon>
        <taxon>Bacillati</taxon>
        <taxon>Actinomycetota</taxon>
        <taxon>Actinomycetes</taxon>
        <taxon>Mycobacteriales</taxon>
        <taxon>Nocardiaceae</taxon>
        <taxon>Nocardia</taxon>
    </lineage>
</organism>
<evidence type="ECO:0000256" key="2">
    <source>
        <dbReference type="ARBA" id="ARBA00023125"/>
    </source>
</evidence>
<name>A0A849CKK1_9NOCA</name>
<evidence type="ECO:0000313" key="5">
    <source>
        <dbReference type="EMBL" id="NNH75571.1"/>
    </source>
</evidence>
<dbReference type="InterPro" id="IPR035418">
    <property type="entry name" value="AraC-bd_2"/>
</dbReference>
<dbReference type="PRINTS" id="PR00032">
    <property type="entry name" value="HTHARAC"/>
</dbReference>
<dbReference type="Gene3D" id="1.10.10.60">
    <property type="entry name" value="Homeodomain-like"/>
    <property type="match status" value="1"/>
</dbReference>
<sequence>MATVLDTYGVRPDERADMVADHVVRAAAPQYVLPETAGDQLNARFDLWELGAATIYHVECSGFRLLRTGKQVCGGPSPVIALGLAESGTTWHRFGAHEAVWSNELFVLDYNLPYEVGWRELSRFSAVLVPLEQLGLPAETIRTAALRLLASPLHDLMSSHIELLVRRADTLTSDPAARELGSASTELVRALLTSAAGANSVDGTAVPADILLTQVREYVRRNLTDCDLGPESIARAHSVSVRYLYKLCHSADFRLEQWIIGQRLERVRAELVRPRNGHRSIAVIAALGGFRDPSHFARRFRQAYGMTPREWRSIARER</sequence>
<protein>
    <submittedName>
        <fullName evidence="5">Helix-turn-helix domain-containing protein</fullName>
    </submittedName>
</protein>
<keyword evidence="2" id="KW-0238">DNA-binding</keyword>
<dbReference type="InterPro" id="IPR020449">
    <property type="entry name" value="Tscrpt_reg_AraC-type_HTH"/>
</dbReference>
<dbReference type="InterPro" id="IPR050204">
    <property type="entry name" value="AraC_XylS_family_regulators"/>
</dbReference>
<dbReference type="GO" id="GO:0003700">
    <property type="term" value="F:DNA-binding transcription factor activity"/>
    <property type="evidence" value="ECO:0007669"/>
    <property type="project" value="InterPro"/>
</dbReference>
<evidence type="ECO:0000256" key="1">
    <source>
        <dbReference type="ARBA" id="ARBA00023015"/>
    </source>
</evidence>
<dbReference type="PANTHER" id="PTHR46796:SF6">
    <property type="entry name" value="ARAC SUBFAMILY"/>
    <property type="match status" value="1"/>
</dbReference>
<dbReference type="SUPFAM" id="SSF46689">
    <property type="entry name" value="Homeodomain-like"/>
    <property type="match status" value="1"/>
</dbReference>
<dbReference type="Pfam" id="PF14525">
    <property type="entry name" value="AraC_binding_2"/>
    <property type="match status" value="1"/>
</dbReference>
<dbReference type="InterPro" id="IPR009057">
    <property type="entry name" value="Homeodomain-like_sf"/>
</dbReference>
<dbReference type="InterPro" id="IPR018062">
    <property type="entry name" value="HTH_AraC-typ_CS"/>
</dbReference>
<evidence type="ECO:0000259" key="4">
    <source>
        <dbReference type="PROSITE" id="PS01124"/>
    </source>
</evidence>
<dbReference type="Proteomes" id="UP000586827">
    <property type="component" value="Unassembled WGS sequence"/>
</dbReference>
<dbReference type="RefSeq" id="WP_067528886.1">
    <property type="nucleotide sequence ID" value="NZ_JABELX010000023.1"/>
</dbReference>
<dbReference type="AlphaFoldDB" id="A0A849CKK1"/>
<dbReference type="PANTHER" id="PTHR46796">
    <property type="entry name" value="HTH-TYPE TRANSCRIPTIONAL ACTIVATOR RHAS-RELATED"/>
    <property type="match status" value="1"/>
</dbReference>
<keyword evidence="3" id="KW-0804">Transcription</keyword>
<comment type="caution">
    <text evidence="5">The sequence shown here is derived from an EMBL/GenBank/DDBJ whole genome shotgun (WGS) entry which is preliminary data.</text>
</comment>
<evidence type="ECO:0000313" key="6">
    <source>
        <dbReference type="Proteomes" id="UP000586827"/>
    </source>
</evidence>
<dbReference type="Pfam" id="PF12833">
    <property type="entry name" value="HTH_18"/>
    <property type="match status" value="1"/>
</dbReference>
<dbReference type="PROSITE" id="PS01124">
    <property type="entry name" value="HTH_ARAC_FAMILY_2"/>
    <property type="match status" value="1"/>
</dbReference>